<dbReference type="EMBL" id="JAGEOJ010000001">
    <property type="protein sequence ID" value="MBO2445931.1"/>
    <property type="molecule type" value="Genomic_DNA"/>
</dbReference>
<dbReference type="AlphaFoldDB" id="A0A939P5X0"/>
<sequence>MSGPRGAIDTILERFPALRPLLKRRAGLLSGGEQQMLALVGALASGPRLIMTPTAWPPA</sequence>
<reference evidence="1" key="1">
    <citation type="submission" date="2021-03" db="EMBL/GenBank/DDBJ databases">
        <authorList>
            <person name="Kanchanasin P."/>
            <person name="Saeng-In P."/>
            <person name="Phongsopitanun W."/>
            <person name="Yuki M."/>
            <person name="Kudo T."/>
            <person name="Ohkuma M."/>
            <person name="Tanasupawat S."/>
        </authorList>
    </citation>
    <scope>NUCLEOTIDE SEQUENCE</scope>
    <source>
        <strain evidence="1">GKU 128</strain>
    </source>
</reference>
<evidence type="ECO:0000313" key="1">
    <source>
        <dbReference type="EMBL" id="MBO2445931.1"/>
    </source>
</evidence>
<dbReference type="SUPFAM" id="SSF52540">
    <property type="entry name" value="P-loop containing nucleoside triphosphate hydrolases"/>
    <property type="match status" value="1"/>
</dbReference>
<accession>A0A939P5X0</accession>
<protein>
    <recommendedName>
        <fullName evidence="3">ATP-binding cassette domain-containing protein</fullName>
    </recommendedName>
</protein>
<name>A0A939P5X0_9ACTN</name>
<dbReference type="InterPro" id="IPR027417">
    <property type="entry name" value="P-loop_NTPase"/>
</dbReference>
<dbReference type="Proteomes" id="UP000669179">
    <property type="component" value="Unassembled WGS sequence"/>
</dbReference>
<keyword evidence="2" id="KW-1185">Reference proteome</keyword>
<dbReference type="Gene3D" id="3.40.50.300">
    <property type="entry name" value="P-loop containing nucleotide triphosphate hydrolases"/>
    <property type="match status" value="1"/>
</dbReference>
<comment type="caution">
    <text evidence="1">The sequence shown here is derived from an EMBL/GenBank/DDBJ whole genome shotgun (WGS) entry which is preliminary data.</text>
</comment>
<evidence type="ECO:0000313" key="2">
    <source>
        <dbReference type="Proteomes" id="UP000669179"/>
    </source>
</evidence>
<evidence type="ECO:0008006" key="3">
    <source>
        <dbReference type="Google" id="ProtNLM"/>
    </source>
</evidence>
<gene>
    <name evidence="1" type="ORF">J4573_02405</name>
</gene>
<dbReference type="RefSeq" id="WP_208253509.1">
    <property type="nucleotide sequence ID" value="NZ_JAGEOJ010000001.1"/>
</dbReference>
<proteinExistence type="predicted"/>
<organism evidence="1 2">
    <name type="scientific">Actinomadura barringtoniae</name>
    <dbReference type="NCBI Taxonomy" id="1427535"/>
    <lineage>
        <taxon>Bacteria</taxon>
        <taxon>Bacillati</taxon>
        <taxon>Actinomycetota</taxon>
        <taxon>Actinomycetes</taxon>
        <taxon>Streptosporangiales</taxon>
        <taxon>Thermomonosporaceae</taxon>
        <taxon>Actinomadura</taxon>
    </lineage>
</organism>